<sequence length="146" mass="16256">MSTVYFSLKTNVKAPYIVGSSIVAIIRYIVLITTHTAGAQYVGTFITVAGVYTASAMVLFWPGDNVSAQTKQIITLVYTVLTGLTATALYIFMNRENKLHDQLKVQNAASEKGHGEDSWGDGWKGEDEIERRQALGDRHPVWRYQL</sequence>
<gene>
    <name evidence="2" type="ORF">M422DRAFT_268505</name>
</gene>
<dbReference type="EMBL" id="KN837270">
    <property type="protein sequence ID" value="KIJ30042.1"/>
    <property type="molecule type" value="Genomic_DNA"/>
</dbReference>
<feature type="transmembrane region" description="Helical" evidence="1">
    <location>
        <begin position="42"/>
        <end position="61"/>
    </location>
</feature>
<dbReference type="HOGENOM" id="CLU_1778642_0_0_1"/>
<feature type="transmembrane region" description="Helical" evidence="1">
    <location>
        <begin position="73"/>
        <end position="93"/>
    </location>
</feature>
<protein>
    <submittedName>
        <fullName evidence="2">Uncharacterized protein</fullName>
    </submittedName>
</protein>
<keyword evidence="1" id="KW-0472">Membrane</keyword>
<evidence type="ECO:0000313" key="3">
    <source>
        <dbReference type="Proteomes" id="UP000054279"/>
    </source>
</evidence>
<dbReference type="AlphaFoldDB" id="A0A0C9UMJ5"/>
<keyword evidence="3" id="KW-1185">Reference proteome</keyword>
<feature type="transmembrane region" description="Helical" evidence="1">
    <location>
        <begin position="12"/>
        <end position="30"/>
    </location>
</feature>
<accession>A0A0C9UMJ5</accession>
<reference evidence="2 3" key="1">
    <citation type="submission" date="2014-06" db="EMBL/GenBank/DDBJ databases">
        <title>Evolutionary Origins and Diversification of the Mycorrhizal Mutualists.</title>
        <authorList>
            <consortium name="DOE Joint Genome Institute"/>
            <consortium name="Mycorrhizal Genomics Consortium"/>
            <person name="Kohler A."/>
            <person name="Kuo A."/>
            <person name="Nagy L.G."/>
            <person name="Floudas D."/>
            <person name="Copeland A."/>
            <person name="Barry K.W."/>
            <person name="Cichocki N."/>
            <person name="Veneault-Fourrey C."/>
            <person name="LaButti K."/>
            <person name="Lindquist E.A."/>
            <person name="Lipzen A."/>
            <person name="Lundell T."/>
            <person name="Morin E."/>
            <person name="Murat C."/>
            <person name="Riley R."/>
            <person name="Ohm R."/>
            <person name="Sun H."/>
            <person name="Tunlid A."/>
            <person name="Henrissat B."/>
            <person name="Grigoriev I.V."/>
            <person name="Hibbett D.S."/>
            <person name="Martin F."/>
        </authorList>
    </citation>
    <scope>NUCLEOTIDE SEQUENCE [LARGE SCALE GENOMIC DNA]</scope>
    <source>
        <strain evidence="2 3">SS14</strain>
    </source>
</reference>
<organism evidence="2 3">
    <name type="scientific">Sphaerobolus stellatus (strain SS14)</name>
    <dbReference type="NCBI Taxonomy" id="990650"/>
    <lineage>
        <taxon>Eukaryota</taxon>
        <taxon>Fungi</taxon>
        <taxon>Dikarya</taxon>
        <taxon>Basidiomycota</taxon>
        <taxon>Agaricomycotina</taxon>
        <taxon>Agaricomycetes</taxon>
        <taxon>Phallomycetidae</taxon>
        <taxon>Geastrales</taxon>
        <taxon>Sphaerobolaceae</taxon>
        <taxon>Sphaerobolus</taxon>
    </lineage>
</organism>
<dbReference type="OrthoDB" id="2962993at2759"/>
<name>A0A0C9UMJ5_SPHS4</name>
<proteinExistence type="predicted"/>
<evidence type="ECO:0000256" key="1">
    <source>
        <dbReference type="SAM" id="Phobius"/>
    </source>
</evidence>
<keyword evidence="1" id="KW-0812">Transmembrane</keyword>
<evidence type="ECO:0000313" key="2">
    <source>
        <dbReference type="EMBL" id="KIJ30042.1"/>
    </source>
</evidence>
<keyword evidence="1" id="KW-1133">Transmembrane helix</keyword>
<dbReference type="Proteomes" id="UP000054279">
    <property type="component" value="Unassembled WGS sequence"/>
</dbReference>